<evidence type="ECO:0000256" key="4">
    <source>
        <dbReference type="ARBA" id="ARBA00022737"/>
    </source>
</evidence>
<reference evidence="11 12" key="1">
    <citation type="submission" date="2023-04" db="EMBL/GenBank/DDBJ databases">
        <title>Genome of Basidiobolus ranarum AG-B5.</title>
        <authorList>
            <person name="Stajich J.E."/>
            <person name="Carter-House D."/>
            <person name="Gryganskyi A."/>
        </authorList>
    </citation>
    <scope>NUCLEOTIDE SEQUENCE [LARGE SCALE GENOMIC DNA]</scope>
    <source>
        <strain evidence="11 12">AG-B5</strain>
    </source>
</reference>
<comment type="caution">
    <text evidence="11">The sequence shown here is derived from an EMBL/GenBank/DDBJ whole genome shotgun (WGS) entry which is preliminary data.</text>
</comment>
<feature type="compositionally biased region" description="Basic and acidic residues" evidence="9">
    <location>
        <begin position="166"/>
        <end position="181"/>
    </location>
</feature>
<evidence type="ECO:0000256" key="2">
    <source>
        <dbReference type="ARBA" id="ARBA00021141"/>
    </source>
</evidence>
<keyword evidence="6" id="KW-0539">Nucleus</keyword>
<dbReference type="Gene3D" id="3.30.70.330">
    <property type="match status" value="1"/>
</dbReference>
<protein>
    <recommendedName>
        <fullName evidence="2">Probable RNA-binding protein 18</fullName>
    </recommendedName>
    <alternativeName>
        <fullName evidence="7">RNA-binding motif protein 18</fullName>
    </alternativeName>
</protein>
<dbReference type="InterPro" id="IPR012677">
    <property type="entry name" value="Nucleotide-bd_a/b_plait_sf"/>
</dbReference>
<evidence type="ECO:0000256" key="6">
    <source>
        <dbReference type="ARBA" id="ARBA00023242"/>
    </source>
</evidence>
<keyword evidence="3" id="KW-0507">mRNA processing</keyword>
<keyword evidence="5 8" id="KW-0694">RNA-binding</keyword>
<comment type="subcellular location">
    <subcellularLocation>
        <location evidence="1">Nucleus</location>
    </subcellularLocation>
</comment>
<organism evidence="11 12">
    <name type="scientific">Basidiobolus ranarum</name>
    <dbReference type="NCBI Taxonomy" id="34480"/>
    <lineage>
        <taxon>Eukaryota</taxon>
        <taxon>Fungi</taxon>
        <taxon>Fungi incertae sedis</taxon>
        <taxon>Zoopagomycota</taxon>
        <taxon>Entomophthoromycotina</taxon>
        <taxon>Basidiobolomycetes</taxon>
        <taxon>Basidiobolales</taxon>
        <taxon>Basidiobolaceae</taxon>
        <taxon>Basidiobolus</taxon>
    </lineage>
</organism>
<gene>
    <name evidence="11" type="ORF">K7432_012692</name>
</gene>
<feature type="domain" description="RRM" evidence="10">
    <location>
        <begin position="17"/>
        <end position="98"/>
    </location>
</feature>
<evidence type="ECO:0000313" key="11">
    <source>
        <dbReference type="EMBL" id="KAK9761980.1"/>
    </source>
</evidence>
<accession>A0ABR2WKF5</accession>
<dbReference type="EMBL" id="JASJQH010001138">
    <property type="protein sequence ID" value="KAK9761980.1"/>
    <property type="molecule type" value="Genomic_DNA"/>
</dbReference>
<dbReference type="InterPro" id="IPR039157">
    <property type="entry name" value="RBM18_RRM"/>
</dbReference>
<evidence type="ECO:0000313" key="12">
    <source>
        <dbReference type="Proteomes" id="UP001479436"/>
    </source>
</evidence>
<evidence type="ECO:0000256" key="7">
    <source>
        <dbReference type="ARBA" id="ARBA00030780"/>
    </source>
</evidence>
<sequence length="181" mass="20366">MSISNHVSAKSQEEQSRRLFVGNLDPTIDEFIISQLFQKHGKITGLDFLFHTAGPLQGQPRGYCFVEFSKREEAIKAMSELNSRKLRGRPLVVNLSRSASSNVNKTGGYQFRNAHLSKTKSFANASLESKIQAMERKLTEMNQTSNDTSNSSHKANTSKESSVKSNGDRFRPYTSKCRKEK</sequence>
<dbReference type="Proteomes" id="UP001479436">
    <property type="component" value="Unassembled WGS sequence"/>
</dbReference>
<evidence type="ECO:0000256" key="1">
    <source>
        <dbReference type="ARBA" id="ARBA00004123"/>
    </source>
</evidence>
<dbReference type="InterPro" id="IPR035979">
    <property type="entry name" value="RBD_domain_sf"/>
</dbReference>
<name>A0ABR2WKF5_9FUNG</name>
<dbReference type="PANTHER" id="PTHR23003:SF62">
    <property type="entry name" value="SERINE_ARGININE (SR)-TYPE SHUTTLING MRNA BINDING PROTEIN NPL3"/>
    <property type="match status" value="1"/>
</dbReference>
<keyword evidence="12" id="KW-1185">Reference proteome</keyword>
<dbReference type="CDD" id="cd12355">
    <property type="entry name" value="RRM_RBM18"/>
    <property type="match status" value="1"/>
</dbReference>
<feature type="region of interest" description="Disordered" evidence="9">
    <location>
        <begin position="140"/>
        <end position="181"/>
    </location>
</feature>
<dbReference type="InterPro" id="IPR000504">
    <property type="entry name" value="RRM_dom"/>
</dbReference>
<dbReference type="SUPFAM" id="SSF54928">
    <property type="entry name" value="RNA-binding domain, RBD"/>
    <property type="match status" value="1"/>
</dbReference>
<evidence type="ECO:0000256" key="3">
    <source>
        <dbReference type="ARBA" id="ARBA00022664"/>
    </source>
</evidence>
<evidence type="ECO:0000256" key="9">
    <source>
        <dbReference type="SAM" id="MobiDB-lite"/>
    </source>
</evidence>
<feature type="compositionally biased region" description="Polar residues" evidence="9">
    <location>
        <begin position="140"/>
        <end position="165"/>
    </location>
</feature>
<dbReference type="Pfam" id="PF00076">
    <property type="entry name" value="RRM_1"/>
    <property type="match status" value="1"/>
</dbReference>
<dbReference type="InterPro" id="IPR050374">
    <property type="entry name" value="RRT5_SRSF_SR"/>
</dbReference>
<dbReference type="PANTHER" id="PTHR23003">
    <property type="entry name" value="RNA RECOGNITION MOTIF RRM DOMAIN CONTAINING PROTEIN"/>
    <property type="match status" value="1"/>
</dbReference>
<dbReference type="PROSITE" id="PS50102">
    <property type="entry name" value="RRM"/>
    <property type="match status" value="1"/>
</dbReference>
<evidence type="ECO:0000256" key="5">
    <source>
        <dbReference type="ARBA" id="ARBA00022884"/>
    </source>
</evidence>
<evidence type="ECO:0000259" key="10">
    <source>
        <dbReference type="PROSITE" id="PS50102"/>
    </source>
</evidence>
<evidence type="ECO:0000256" key="8">
    <source>
        <dbReference type="PROSITE-ProRule" id="PRU00176"/>
    </source>
</evidence>
<dbReference type="SMART" id="SM00360">
    <property type="entry name" value="RRM"/>
    <property type="match status" value="1"/>
</dbReference>
<keyword evidence="4" id="KW-0677">Repeat</keyword>
<proteinExistence type="predicted"/>